<feature type="compositionally biased region" description="Basic and acidic residues" evidence="1">
    <location>
        <begin position="123"/>
        <end position="134"/>
    </location>
</feature>
<evidence type="ECO:0000313" key="2">
    <source>
        <dbReference type="EMBL" id="GJT84247.1"/>
    </source>
</evidence>
<accession>A0ABQ5HAH8</accession>
<evidence type="ECO:0000256" key="1">
    <source>
        <dbReference type="SAM" id="MobiDB-lite"/>
    </source>
</evidence>
<keyword evidence="3" id="KW-1185">Reference proteome</keyword>
<feature type="region of interest" description="Disordered" evidence="1">
    <location>
        <begin position="113"/>
        <end position="168"/>
    </location>
</feature>
<evidence type="ECO:0008006" key="4">
    <source>
        <dbReference type="Google" id="ProtNLM"/>
    </source>
</evidence>
<evidence type="ECO:0000313" key="3">
    <source>
        <dbReference type="Proteomes" id="UP001151760"/>
    </source>
</evidence>
<feature type="compositionally biased region" description="Basic and acidic residues" evidence="1">
    <location>
        <begin position="37"/>
        <end position="54"/>
    </location>
</feature>
<sequence length="196" mass="22290">MLNREFQNLQQNPPQYPPQEQPQSNPHNHNHQSKKIQAKDEENVPKKTKDDQPDMGRGSFCWLQAEETLLASCYVAVSEDPNIGNSQKKDTFWYKVLGEFNRQNFQKRNKDMLTSNEQVPGGGHEELFDEDPRPRPSGKARPAKKSKSEATTSTGGSNSSNPFGDMMSTEFRLKREAAKSAYEVAKEKDRTIVCLE</sequence>
<reference evidence="2" key="2">
    <citation type="submission" date="2022-01" db="EMBL/GenBank/DDBJ databases">
        <authorList>
            <person name="Yamashiro T."/>
            <person name="Shiraishi A."/>
            <person name="Satake H."/>
            <person name="Nakayama K."/>
        </authorList>
    </citation>
    <scope>NUCLEOTIDE SEQUENCE</scope>
</reference>
<dbReference type="Proteomes" id="UP001151760">
    <property type="component" value="Unassembled WGS sequence"/>
</dbReference>
<comment type="caution">
    <text evidence="2">The sequence shown here is derived from an EMBL/GenBank/DDBJ whole genome shotgun (WGS) entry which is preliminary data.</text>
</comment>
<feature type="compositionally biased region" description="Basic residues" evidence="1">
    <location>
        <begin position="136"/>
        <end position="145"/>
    </location>
</feature>
<gene>
    <name evidence="2" type="ORF">Tco_1058589</name>
</gene>
<reference evidence="2" key="1">
    <citation type="journal article" date="2022" name="Int. J. Mol. Sci.">
        <title>Draft Genome of Tanacetum Coccineum: Genomic Comparison of Closely Related Tanacetum-Family Plants.</title>
        <authorList>
            <person name="Yamashiro T."/>
            <person name="Shiraishi A."/>
            <person name="Nakayama K."/>
            <person name="Satake H."/>
        </authorList>
    </citation>
    <scope>NUCLEOTIDE SEQUENCE</scope>
</reference>
<feature type="region of interest" description="Disordered" evidence="1">
    <location>
        <begin position="1"/>
        <end position="58"/>
    </location>
</feature>
<proteinExistence type="predicted"/>
<feature type="compositionally biased region" description="Low complexity" evidence="1">
    <location>
        <begin position="151"/>
        <end position="161"/>
    </location>
</feature>
<name>A0ABQ5HAH8_9ASTR</name>
<organism evidence="2 3">
    <name type="scientific">Tanacetum coccineum</name>
    <dbReference type="NCBI Taxonomy" id="301880"/>
    <lineage>
        <taxon>Eukaryota</taxon>
        <taxon>Viridiplantae</taxon>
        <taxon>Streptophyta</taxon>
        <taxon>Embryophyta</taxon>
        <taxon>Tracheophyta</taxon>
        <taxon>Spermatophyta</taxon>
        <taxon>Magnoliopsida</taxon>
        <taxon>eudicotyledons</taxon>
        <taxon>Gunneridae</taxon>
        <taxon>Pentapetalae</taxon>
        <taxon>asterids</taxon>
        <taxon>campanulids</taxon>
        <taxon>Asterales</taxon>
        <taxon>Asteraceae</taxon>
        <taxon>Asteroideae</taxon>
        <taxon>Anthemideae</taxon>
        <taxon>Anthemidinae</taxon>
        <taxon>Tanacetum</taxon>
    </lineage>
</organism>
<dbReference type="PANTHER" id="PTHR45023:SF4">
    <property type="entry name" value="GLYCINE-RICH PROTEIN-RELATED"/>
    <property type="match status" value="1"/>
</dbReference>
<dbReference type="PANTHER" id="PTHR45023">
    <property type="match status" value="1"/>
</dbReference>
<dbReference type="EMBL" id="BQNB010019340">
    <property type="protein sequence ID" value="GJT84247.1"/>
    <property type="molecule type" value="Genomic_DNA"/>
</dbReference>
<protein>
    <recommendedName>
        <fullName evidence="4">No apical meristem-associated C-terminal domain-containing protein</fullName>
    </recommendedName>
</protein>